<feature type="region of interest" description="Disordered" evidence="1">
    <location>
        <begin position="48"/>
        <end position="98"/>
    </location>
</feature>
<evidence type="ECO:0000313" key="3">
    <source>
        <dbReference type="Proteomes" id="UP000604825"/>
    </source>
</evidence>
<comment type="caution">
    <text evidence="2">The sequence shown here is derived from an EMBL/GenBank/DDBJ whole genome shotgun (WGS) entry which is preliminary data.</text>
</comment>
<dbReference type="AlphaFoldDB" id="A0A811RB08"/>
<proteinExistence type="predicted"/>
<dbReference type="OrthoDB" id="695860at2759"/>
<name>A0A811RB08_9POAL</name>
<feature type="compositionally biased region" description="Basic and acidic residues" evidence="1">
    <location>
        <begin position="51"/>
        <end position="63"/>
    </location>
</feature>
<dbReference type="Proteomes" id="UP000604825">
    <property type="component" value="Unassembled WGS sequence"/>
</dbReference>
<sequence length="98" mass="10735">MQPALSCLWSPKFSKSPDVRSFTPPSEDKMAAWLGAIVKGEELACCNDDDGSNRRPTTDDGRDVVPAVKWTSPTTAMDKKEKIPTTTTEGRMMGNKES</sequence>
<organism evidence="2 3">
    <name type="scientific">Miscanthus lutarioriparius</name>
    <dbReference type="NCBI Taxonomy" id="422564"/>
    <lineage>
        <taxon>Eukaryota</taxon>
        <taxon>Viridiplantae</taxon>
        <taxon>Streptophyta</taxon>
        <taxon>Embryophyta</taxon>
        <taxon>Tracheophyta</taxon>
        <taxon>Spermatophyta</taxon>
        <taxon>Magnoliopsida</taxon>
        <taxon>Liliopsida</taxon>
        <taxon>Poales</taxon>
        <taxon>Poaceae</taxon>
        <taxon>PACMAD clade</taxon>
        <taxon>Panicoideae</taxon>
        <taxon>Andropogonodae</taxon>
        <taxon>Andropogoneae</taxon>
        <taxon>Saccharinae</taxon>
        <taxon>Miscanthus</taxon>
    </lineage>
</organism>
<evidence type="ECO:0000313" key="2">
    <source>
        <dbReference type="EMBL" id="CAD6267144.1"/>
    </source>
</evidence>
<keyword evidence="3" id="KW-1185">Reference proteome</keyword>
<accession>A0A811RB08</accession>
<gene>
    <name evidence="2" type="ORF">NCGR_LOCUS50449</name>
</gene>
<protein>
    <submittedName>
        <fullName evidence="2">Uncharacterized protein</fullName>
    </submittedName>
</protein>
<reference evidence="2" key="1">
    <citation type="submission" date="2020-10" db="EMBL/GenBank/DDBJ databases">
        <authorList>
            <person name="Han B."/>
            <person name="Lu T."/>
            <person name="Zhao Q."/>
            <person name="Huang X."/>
            <person name="Zhao Y."/>
        </authorList>
    </citation>
    <scope>NUCLEOTIDE SEQUENCE</scope>
</reference>
<dbReference type="EMBL" id="CAJGYO010000014">
    <property type="protein sequence ID" value="CAD6267144.1"/>
    <property type="molecule type" value="Genomic_DNA"/>
</dbReference>
<evidence type="ECO:0000256" key="1">
    <source>
        <dbReference type="SAM" id="MobiDB-lite"/>
    </source>
</evidence>